<accession>A0A9W7L8A7</accession>
<reference evidence="1" key="1">
    <citation type="submission" date="2022-07" db="EMBL/GenBank/DDBJ databases">
        <title>Genome analysis of Parmales, a sister group of diatoms, reveals the evolutionary specialization of diatoms from phago-mixotrophs to photoautotrophs.</title>
        <authorList>
            <person name="Ban H."/>
            <person name="Sato S."/>
            <person name="Yoshikawa S."/>
            <person name="Kazumasa Y."/>
            <person name="Nakamura Y."/>
            <person name="Ichinomiya M."/>
            <person name="Saitoh K."/>
            <person name="Sato N."/>
            <person name="Blanc-Mathieu R."/>
            <person name="Endo H."/>
            <person name="Kuwata A."/>
            <person name="Ogata H."/>
        </authorList>
    </citation>
    <scope>NUCLEOTIDE SEQUENCE</scope>
</reference>
<dbReference type="EMBL" id="BRXZ01007980">
    <property type="protein sequence ID" value="GMI37517.1"/>
    <property type="molecule type" value="Genomic_DNA"/>
</dbReference>
<protein>
    <submittedName>
        <fullName evidence="1">Uncharacterized protein</fullName>
    </submittedName>
</protein>
<dbReference type="AlphaFoldDB" id="A0A9W7L8A7"/>
<dbReference type="Gene3D" id="3.80.10.10">
    <property type="entry name" value="Ribonuclease Inhibitor"/>
    <property type="match status" value="1"/>
</dbReference>
<name>A0A9W7L8A7_9STRA</name>
<dbReference type="InterPro" id="IPR026906">
    <property type="entry name" value="LRR_5"/>
</dbReference>
<gene>
    <name evidence="1" type="ORF">TrRE_jg12207</name>
</gene>
<proteinExistence type="predicted"/>
<dbReference type="SUPFAM" id="SSF52058">
    <property type="entry name" value="L domain-like"/>
    <property type="match status" value="1"/>
</dbReference>
<dbReference type="Pfam" id="PF13306">
    <property type="entry name" value="LRR_5"/>
    <property type="match status" value="1"/>
</dbReference>
<evidence type="ECO:0000313" key="1">
    <source>
        <dbReference type="EMBL" id="GMI37517.1"/>
    </source>
</evidence>
<organism evidence="1 2">
    <name type="scientific">Triparma retinervis</name>
    <dbReference type="NCBI Taxonomy" id="2557542"/>
    <lineage>
        <taxon>Eukaryota</taxon>
        <taxon>Sar</taxon>
        <taxon>Stramenopiles</taxon>
        <taxon>Ochrophyta</taxon>
        <taxon>Bolidophyceae</taxon>
        <taxon>Parmales</taxon>
        <taxon>Triparmaceae</taxon>
        <taxon>Triparma</taxon>
    </lineage>
</organism>
<keyword evidence="2" id="KW-1185">Reference proteome</keyword>
<comment type="caution">
    <text evidence="1">The sequence shown here is derived from an EMBL/GenBank/DDBJ whole genome shotgun (WGS) entry which is preliminary data.</text>
</comment>
<dbReference type="InterPro" id="IPR032675">
    <property type="entry name" value="LRR_dom_sf"/>
</dbReference>
<sequence>MRIQLSLGPEILSTSVVTLEINDFQKQFLSNWARVRVKIMGHDEQEYRFGRPHRTHRQVHVIINDPSVKELRGEIDRTGKFEKGPFFECSGLYKLTMPHVETMGDYALFGCADLAEVDGSNVKSIGRQSLFDCFNLVKLDLPSCSTLGLAALCGCRKLERVTLHNGAVAKKDAFSLCTALANKTRAANHRRTESNLEPFMRSGVFFSSKQKIDVMGFVKWDRKRRENLVLTRRVMLWLKLCNTEGKDGAKRATTDDGVMDFLTKLDDGLALTILSFR</sequence>
<evidence type="ECO:0000313" key="2">
    <source>
        <dbReference type="Proteomes" id="UP001165082"/>
    </source>
</evidence>
<dbReference type="Proteomes" id="UP001165082">
    <property type="component" value="Unassembled WGS sequence"/>
</dbReference>
<dbReference type="OrthoDB" id="10264456at2759"/>